<dbReference type="SUPFAM" id="SSF82282">
    <property type="entry name" value="Homocysteine S-methyltransferase"/>
    <property type="match status" value="1"/>
</dbReference>
<protein>
    <submittedName>
        <fullName evidence="2">Uncharacterized protein</fullName>
    </submittedName>
</protein>
<dbReference type="EMBL" id="BMEA01000001">
    <property type="protein sequence ID" value="GGB69687.1"/>
    <property type="molecule type" value="Genomic_DNA"/>
</dbReference>
<feature type="region of interest" description="Disordered" evidence="1">
    <location>
        <begin position="1"/>
        <end position="20"/>
    </location>
</feature>
<feature type="compositionally biased region" description="Low complexity" evidence="1">
    <location>
        <begin position="1"/>
        <end position="10"/>
    </location>
</feature>
<accession>A0A8H9KR23</accession>
<dbReference type="Proteomes" id="UP000628079">
    <property type="component" value="Unassembled WGS sequence"/>
</dbReference>
<reference evidence="2" key="1">
    <citation type="journal article" date="2014" name="Int. J. Syst. Evol. Microbiol.">
        <title>Complete genome sequence of Corynebacterium casei LMG S-19264T (=DSM 44701T), isolated from a smear-ripened cheese.</title>
        <authorList>
            <consortium name="US DOE Joint Genome Institute (JGI-PGF)"/>
            <person name="Walter F."/>
            <person name="Albersmeier A."/>
            <person name="Kalinowski J."/>
            <person name="Ruckert C."/>
        </authorList>
    </citation>
    <scope>NUCLEOTIDE SEQUENCE</scope>
    <source>
        <strain evidence="2">CGMCC 1.10749</strain>
    </source>
</reference>
<dbReference type="RefSeq" id="WP_229708296.1">
    <property type="nucleotide sequence ID" value="NZ_BMEA01000001.1"/>
</dbReference>
<sequence>MTAHDGVVPAPGGGRGRTGPRWLTDGGLETDLVFHHGVELPRFAAYPLLDSPRGQALLTDYFSGYADVAARVGAGLLLETPTWRANPDWITAVGGAPDDVRRVNVESVVLLAALGESLIASGVLPSEGSDYASFRVSGTIGPRGDGYVAGEQRSADEFAT</sequence>
<evidence type="ECO:0000313" key="2">
    <source>
        <dbReference type="EMBL" id="GGB69687.1"/>
    </source>
</evidence>
<dbReference type="AlphaFoldDB" id="A0A8H9KR23"/>
<proteinExistence type="predicted"/>
<comment type="caution">
    <text evidence="2">The sequence shown here is derived from an EMBL/GenBank/DDBJ whole genome shotgun (WGS) entry which is preliminary data.</text>
</comment>
<dbReference type="Gene3D" id="3.20.20.330">
    <property type="entry name" value="Homocysteine-binding-like domain"/>
    <property type="match status" value="1"/>
</dbReference>
<evidence type="ECO:0000313" key="3">
    <source>
        <dbReference type="Proteomes" id="UP000628079"/>
    </source>
</evidence>
<organism evidence="2 3">
    <name type="scientific">Knoellia flava</name>
    <dbReference type="NCBI Taxonomy" id="913969"/>
    <lineage>
        <taxon>Bacteria</taxon>
        <taxon>Bacillati</taxon>
        <taxon>Actinomycetota</taxon>
        <taxon>Actinomycetes</taxon>
        <taxon>Micrococcales</taxon>
        <taxon>Intrasporangiaceae</taxon>
        <taxon>Knoellia</taxon>
    </lineage>
</organism>
<name>A0A8H9KR23_9MICO</name>
<gene>
    <name evidence="2" type="ORF">GCM10011314_06200</name>
</gene>
<evidence type="ECO:0000256" key="1">
    <source>
        <dbReference type="SAM" id="MobiDB-lite"/>
    </source>
</evidence>
<reference evidence="2" key="2">
    <citation type="submission" date="2020-09" db="EMBL/GenBank/DDBJ databases">
        <authorList>
            <person name="Sun Q."/>
            <person name="Zhou Y."/>
        </authorList>
    </citation>
    <scope>NUCLEOTIDE SEQUENCE</scope>
    <source>
        <strain evidence="2">CGMCC 1.10749</strain>
    </source>
</reference>
<dbReference type="InterPro" id="IPR036589">
    <property type="entry name" value="HCY_dom_sf"/>
</dbReference>